<protein>
    <submittedName>
        <fullName evidence="1">Uncharacterized protein</fullName>
    </submittedName>
</protein>
<keyword evidence="2" id="KW-1185">Reference proteome</keyword>
<organism evidence="1 2">
    <name type="scientific">Araneus ventricosus</name>
    <name type="common">Orbweaver spider</name>
    <name type="synonym">Epeira ventricosa</name>
    <dbReference type="NCBI Taxonomy" id="182803"/>
    <lineage>
        <taxon>Eukaryota</taxon>
        <taxon>Metazoa</taxon>
        <taxon>Ecdysozoa</taxon>
        <taxon>Arthropoda</taxon>
        <taxon>Chelicerata</taxon>
        <taxon>Arachnida</taxon>
        <taxon>Araneae</taxon>
        <taxon>Araneomorphae</taxon>
        <taxon>Entelegynae</taxon>
        <taxon>Araneoidea</taxon>
        <taxon>Araneidae</taxon>
        <taxon>Araneus</taxon>
    </lineage>
</organism>
<reference evidence="1 2" key="1">
    <citation type="journal article" date="2019" name="Sci. Rep.">
        <title>Orb-weaving spider Araneus ventricosus genome elucidates the spidroin gene catalogue.</title>
        <authorList>
            <person name="Kono N."/>
            <person name="Nakamura H."/>
            <person name="Ohtoshi R."/>
            <person name="Moran D.A.P."/>
            <person name="Shinohara A."/>
            <person name="Yoshida Y."/>
            <person name="Fujiwara M."/>
            <person name="Mori M."/>
            <person name="Tomita M."/>
            <person name="Arakawa K."/>
        </authorList>
    </citation>
    <scope>NUCLEOTIDE SEQUENCE [LARGE SCALE GENOMIC DNA]</scope>
</reference>
<dbReference type="Proteomes" id="UP000499080">
    <property type="component" value="Unassembled WGS sequence"/>
</dbReference>
<evidence type="ECO:0000313" key="1">
    <source>
        <dbReference type="EMBL" id="GBM74997.1"/>
    </source>
</evidence>
<evidence type="ECO:0000313" key="2">
    <source>
        <dbReference type="Proteomes" id="UP000499080"/>
    </source>
</evidence>
<dbReference type="EMBL" id="BGPR01106031">
    <property type="protein sequence ID" value="GBM74997.1"/>
    <property type="molecule type" value="Genomic_DNA"/>
</dbReference>
<dbReference type="OrthoDB" id="8773130at2759"/>
<proteinExistence type="predicted"/>
<gene>
    <name evidence="1" type="ORF">AVEN_149973_1</name>
</gene>
<name>A0A4Y2IBA0_ARAVE</name>
<dbReference type="AlphaFoldDB" id="A0A4Y2IBA0"/>
<accession>A0A4Y2IBA0</accession>
<comment type="caution">
    <text evidence="1">The sequence shown here is derived from an EMBL/GenBank/DDBJ whole genome shotgun (WGS) entry which is preliminary data.</text>
</comment>
<feature type="non-terminal residue" evidence="1">
    <location>
        <position position="114"/>
    </location>
</feature>
<sequence>MEVGKGRKEVPTLLFGRGVPRHKDLRYQGSIWGHFPSWSFGTWTSFKVSGPMSNKKDVQRDNIGIRFRDKGDIIDLSDDPEQYEPKGRGTYNQLLVDIATSFTLLVGIFFPSCT</sequence>